<sequence length="212" mass="24238">MDQKRRAEELIKQRLKFFSKSAIDYGKGSRKSRKLGKLRRLDELEKALKPNRYSQMDYLKKEFKKKQKHLSPVEKAIYEPIKMVREGVKLGMMMTGQNVSDFGEKPIRMISPRMMSLIPDEENSTRNEINLLSPSLFSLHGKGNGVEKMTSLTALLNSTGLLKEQDQQEWMDFIIETSGAADAIDKAKVRLEQCETSSCDVSVARHGQILKI</sequence>
<keyword evidence="2" id="KW-1185">Reference proteome</keyword>
<dbReference type="PANTHER" id="PTHR21523:SF37">
    <property type="entry name" value="MLT-TEN (MLT-10) RELATED"/>
    <property type="match status" value="1"/>
</dbReference>
<evidence type="ECO:0000313" key="1">
    <source>
        <dbReference type="EMBL" id="VDM69097.1"/>
    </source>
</evidence>
<dbReference type="OrthoDB" id="5917548at2759"/>
<evidence type="ECO:0000313" key="2">
    <source>
        <dbReference type="Proteomes" id="UP000270094"/>
    </source>
</evidence>
<name>A0A3P7IY17_STRVU</name>
<dbReference type="PANTHER" id="PTHR21523">
    <property type="match status" value="1"/>
</dbReference>
<organism evidence="1 2">
    <name type="scientific">Strongylus vulgaris</name>
    <name type="common">Blood worm</name>
    <dbReference type="NCBI Taxonomy" id="40348"/>
    <lineage>
        <taxon>Eukaryota</taxon>
        <taxon>Metazoa</taxon>
        <taxon>Ecdysozoa</taxon>
        <taxon>Nematoda</taxon>
        <taxon>Chromadorea</taxon>
        <taxon>Rhabditida</taxon>
        <taxon>Rhabditina</taxon>
        <taxon>Rhabditomorpha</taxon>
        <taxon>Strongyloidea</taxon>
        <taxon>Strongylidae</taxon>
        <taxon>Strongylus</taxon>
    </lineage>
</organism>
<dbReference type="Pfam" id="PF04870">
    <property type="entry name" value="Moulting_cycle"/>
    <property type="match status" value="1"/>
</dbReference>
<gene>
    <name evidence="1" type="ORF">SVUK_LOCUS4095</name>
</gene>
<dbReference type="Proteomes" id="UP000270094">
    <property type="component" value="Unassembled WGS sequence"/>
</dbReference>
<reference evidence="1 2" key="1">
    <citation type="submission" date="2018-11" db="EMBL/GenBank/DDBJ databases">
        <authorList>
            <consortium name="Pathogen Informatics"/>
        </authorList>
    </citation>
    <scope>NUCLEOTIDE SEQUENCE [LARGE SCALE GENOMIC DNA]</scope>
</reference>
<proteinExistence type="predicted"/>
<dbReference type="EMBL" id="UYYB01011064">
    <property type="protein sequence ID" value="VDM69097.1"/>
    <property type="molecule type" value="Genomic_DNA"/>
</dbReference>
<dbReference type="InterPro" id="IPR006954">
    <property type="entry name" value="Mlt-10-like"/>
</dbReference>
<dbReference type="AlphaFoldDB" id="A0A3P7IY17"/>
<protein>
    <submittedName>
        <fullName evidence="1">Uncharacterized protein</fullName>
    </submittedName>
</protein>
<accession>A0A3P7IY17</accession>